<name>A0A5B7JGR7_PORTR</name>
<evidence type="ECO:0000313" key="3">
    <source>
        <dbReference type="Proteomes" id="UP000324222"/>
    </source>
</evidence>
<dbReference type="AlphaFoldDB" id="A0A5B7JGR7"/>
<organism evidence="2 3">
    <name type="scientific">Portunus trituberculatus</name>
    <name type="common">Swimming crab</name>
    <name type="synonym">Neptunus trituberculatus</name>
    <dbReference type="NCBI Taxonomy" id="210409"/>
    <lineage>
        <taxon>Eukaryota</taxon>
        <taxon>Metazoa</taxon>
        <taxon>Ecdysozoa</taxon>
        <taxon>Arthropoda</taxon>
        <taxon>Crustacea</taxon>
        <taxon>Multicrustacea</taxon>
        <taxon>Malacostraca</taxon>
        <taxon>Eumalacostraca</taxon>
        <taxon>Eucarida</taxon>
        <taxon>Decapoda</taxon>
        <taxon>Pleocyemata</taxon>
        <taxon>Brachyura</taxon>
        <taxon>Eubrachyura</taxon>
        <taxon>Portunoidea</taxon>
        <taxon>Portunidae</taxon>
        <taxon>Portuninae</taxon>
        <taxon>Portunus</taxon>
    </lineage>
</organism>
<proteinExistence type="predicted"/>
<accession>A0A5B7JGR7</accession>
<evidence type="ECO:0000256" key="1">
    <source>
        <dbReference type="SAM" id="MobiDB-lite"/>
    </source>
</evidence>
<feature type="compositionally biased region" description="Basic residues" evidence="1">
    <location>
        <begin position="73"/>
        <end position="89"/>
    </location>
</feature>
<comment type="caution">
    <text evidence="2">The sequence shown here is derived from an EMBL/GenBank/DDBJ whole genome shotgun (WGS) entry which is preliminary data.</text>
</comment>
<dbReference type="EMBL" id="VSRR010104128">
    <property type="protein sequence ID" value="MPC95970.1"/>
    <property type="molecule type" value="Genomic_DNA"/>
</dbReference>
<dbReference type="Proteomes" id="UP000324222">
    <property type="component" value="Unassembled WGS sequence"/>
</dbReference>
<evidence type="ECO:0000313" key="2">
    <source>
        <dbReference type="EMBL" id="MPC95970.1"/>
    </source>
</evidence>
<feature type="compositionally biased region" description="Basic and acidic residues" evidence="1">
    <location>
        <begin position="1"/>
        <end position="11"/>
    </location>
</feature>
<feature type="region of interest" description="Disordered" evidence="1">
    <location>
        <begin position="1"/>
        <end position="27"/>
    </location>
</feature>
<keyword evidence="3" id="KW-1185">Reference proteome</keyword>
<sequence>MEEGRREERGKGKGRGGGRRGGCQGHDARWSLATLQGPADIPRMLSRGALLCRPDEWPSRRLSPLRNPAGAPKRQHSLLKVLRGKRPHS</sequence>
<protein>
    <submittedName>
        <fullName evidence="2">Uncharacterized protein</fullName>
    </submittedName>
</protein>
<reference evidence="2 3" key="1">
    <citation type="submission" date="2019-05" db="EMBL/GenBank/DDBJ databases">
        <title>Another draft genome of Portunus trituberculatus and its Hox gene families provides insights of decapod evolution.</title>
        <authorList>
            <person name="Jeong J.-H."/>
            <person name="Song I."/>
            <person name="Kim S."/>
            <person name="Choi T."/>
            <person name="Kim D."/>
            <person name="Ryu S."/>
            <person name="Kim W."/>
        </authorList>
    </citation>
    <scope>NUCLEOTIDE SEQUENCE [LARGE SCALE GENOMIC DNA]</scope>
    <source>
        <tissue evidence="2">Muscle</tissue>
    </source>
</reference>
<feature type="region of interest" description="Disordered" evidence="1">
    <location>
        <begin position="55"/>
        <end position="89"/>
    </location>
</feature>
<gene>
    <name evidence="2" type="ORF">E2C01_091200</name>
</gene>